<feature type="transmembrane region" description="Helical" evidence="8">
    <location>
        <begin position="193"/>
        <end position="212"/>
    </location>
</feature>
<dbReference type="InterPro" id="IPR003439">
    <property type="entry name" value="ABC_transporter-like_ATP-bd"/>
</dbReference>
<evidence type="ECO:0000256" key="5">
    <source>
        <dbReference type="ARBA" id="ARBA00022989"/>
    </source>
</evidence>
<evidence type="ECO:0000256" key="2">
    <source>
        <dbReference type="ARBA" id="ARBA00022692"/>
    </source>
</evidence>
<feature type="domain" description="ABC transporter" evidence="9">
    <location>
        <begin position="368"/>
        <end position="607"/>
    </location>
</feature>
<dbReference type="Gene3D" id="3.40.50.300">
    <property type="entry name" value="P-loop containing nucleotide triphosphate hydrolases"/>
    <property type="match status" value="1"/>
</dbReference>
<name>Q8KFV5_CHLTE</name>
<keyword evidence="5 8" id="KW-1133">Transmembrane helix</keyword>
<dbReference type="KEGG" id="cte:CT0215"/>
<dbReference type="Gene3D" id="1.20.1560.10">
    <property type="entry name" value="ABC transporter type 1, transmembrane domain"/>
    <property type="match status" value="1"/>
</dbReference>
<evidence type="ECO:0000256" key="1">
    <source>
        <dbReference type="ARBA" id="ARBA00004651"/>
    </source>
</evidence>
<dbReference type="CDD" id="cd18552">
    <property type="entry name" value="ABC_6TM_MsbA_like"/>
    <property type="match status" value="1"/>
</dbReference>
<evidence type="ECO:0000256" key="4">
    <source>
        <dbReference type="ARBA" id="ARBA00022840"/>
    </source>
</evidence>
<dbReference type="STRING" id="194439.CT0215"/>
<evidence type="ECO:0000313" key="11">
    <source>
        <dbReference type="EMBL" id="AAM71463.1"/>
    </source>
</evidence>
<protein>
    <submittedName>
        <fullName evidence="11">ABC transporter, ATP-binding protein</fullName>
    </submittedName>
</protein>
<keyword evidence="4 11" id="KW-0067">ATP-binding</keyword>
<dbReference type="OrthoDB" id="593815at2"/>
<dbReference type="Pfam" id="PF00664">
    <property type="entry name" value="ABC_membrane"/>
    <property type="match status" value="1"/>
</dbReference>
<dbReference type="AlphaFoldDB" id="Q8KFV5"/>
<feature type="domain" description="ABC transmembrane type-1" evidence="10">
    <location>
        <begin position="81"/>
        <end position="336"/>
    </location>
</feature>
<dbReference type="PROSITE" id="PS50893">
    <property type="entry name" value="ABC_TRANSPORTER_2"/>
    <property type="match status" value="1"/>
</dbReference>
<comment type="subcellular location">
    <subcellularLocation>
        <location evidence="1">Cell membrane</location>
        <topology evidence="1">Multi-pass membrane protein</topology>
    </subcellularLocation>
</comment>
<dbReference type="InterPro" id="IPR017871">
    <property type="entry name" value="ABC_transporter-like_CS"/>
</dbReference>
<dbReference type="PATRIC" id="fig|194439.7.peg.207"/>
<dbReference type="PROSITE" id="PS50929">
    <property type="entry name" value="ABC_TM1F"/>
    <property type="match status" value="1"/>
</dbReference>
<reference evidence="11 12" key="1">
    <citation type="journal article" date="2002" name="Proc. Natl. Acad. Sci. U.S.A.">
        <title>The complete genome sequence of Chlorobium tepidum TLS, a photosynthetic, anaerobic, green-sulfur bacterium.</title>
        <authorList>
            <person name="Eisen J.A."/>
            <person name="Nelson K.E."/>
            <person name="Paulsen I.T."/>
            <person name="Heidelberg J.F."/>
            <person name="Wu M."/>
            <person name="Dodson R.J."/>
            <person name="Deboy R."/>
            <person name="Gwinn M.L."/>
            <person name="Nelson W.C."/>
            <person name="Haft D.H."/>
            <person name="Hickey E.K."/>
            <person name="Peterson J.D."/>
            <person name="Durkin A.S."/>
            <person name="Kolonay J.L."/>
            <person name="Yang F."/>
            <person name="Holt I."/>
            <person name="Umayam L.A."/>
            <person name="Mason T."/>
            <person name="Brenner M."/>
            <person name="Shea T.P."/>
            <person name="Parksey D."/>
            <person name="Nierman W.C."/>
            <person name="Feldblyum T.V."/>
            <person name="Hansen C.L."/>
            <person name="Craven M.B."/>
            <person name="Radune D."/>
            <person name="Vamathevan J."/>
            <person name="Khouri H."/>
            <person name="White O."/>
            <person name="Gruber T.M."/>
            <person name="Ketchum K.A."/>
            <person name="Venter J.C."/>
            <person name="Tettelin H."/>
            <person name="Bryant D.A."/>
            <person name="Fraser C.M."/>
        </authorList>
    </citation>
    <scope>NUCLEOTIDE SEQUENCE [LARGE SCALE GENOMIC DNA]</scope>
    <source>
        <strain evidence="12">ATCC 49652 / DSM 12025 / NBRC 103806 / TLS</strain>
    </source>
</reference>
<evidence type="ECO:0000259" key="10">
    <source>
        <dbReference type="PROSITE" id="PS50929"/>
    </source>
</evidence>
<dbReference type="eggNOG" id="COG1132">
    <property type="taxonomic scope" value="Bacteria"/>
</dbReference>
<dbReference type="Pfam" id="PF00005">
    <property type="entry name" value="ABC_tran"/>
    <property type="match status" value="1"/>
</dbReference>
<feature type="region of interest" description="Disordered" evidence="7">
    <location>
        <begin position="24"/>
        <end position="61"/>
    </location>
</feature>
<dbReference type="SMART" id="SM00382">
    <property type="entry name" value="AAA"/>
    <property type="match status" value="1"/>
</dbReference>
<dbReference type="EMBL" id="AE006470">
    <property type="protein sequence ID" value="AAM71463.1"/>
    <property type="molecule type" value="Genomic_DNA"/>
</dbReference>
<dbReference type="GO" id="GO:0015421">
    <property type="term" value="F:ABC-type oligopeptide transporter activity"/>
    <property type="evidence" value="ECO:0007669"/>
    <property type="project" value="TreeGrafter"/>
</dbReference>
<dbReference type="GO" id="GO:0005886">
    <property type="term" value="C:plasma membrane"/>
    <property type="evidence" value="ECO:0007669"/>
    <property type="project" value="UniProtKB-SubCell"/>
</dbReference>
<dbReference type="Proteomes" id="UP000001007">
    <property type="component" value="Chromosome"/>
</dbReference>
<dbReference type="InterPro" id="IPR027417">
    <property type="entry name" value="P-loop_NTPase"/>
</dbReference>
<feature type="transmembrane region" description="Helical" evidence="8">
    <location>
        <begin position="90"/>
        <end position="110"/>
    </location>
</feature>
<dbReference type="InterPro" id="IPR003593">
    <property type="entry name" value="AAA+_ATPase"/>
</dbReference>
<evidence type="ECO:0000313" key="12">
    <source>
        <dbReference type="Proteomes" id="UP000001007"/>
    </source>
</evidence>
<evidence type="ECO:0000256" key="3">
    <source>
        <dbReference type="ARBA" id="ARBA00022741"/>
    </source>
</evidence>
<keyword evidence="6 8" id="KW-0472">Membrane</keyword>
<dbReference type="GO" id="GO:0090374">
    <property type="term" value="P:oligopeptide export from mitochondrion"/>
    <property type="evidence" value="ECO:0007669"/>
    <property type="project" value="TreeGrafter"/>
</dbReference>
<sequence>MSIYSILPLLNEVFSTNQTALKAEPATTTHPTLALQKTRPPQPDQRLSTTDATGKNPGDKTLKSKAIQLKTWALEKFQAMFNAPTKEETLLKICLFLISAFALKNLFIYLNKQIIFRIQTKTAKKLRDDVFSSIIEMQLDYFNKNRVGNLMNYVYNDVENVNNSISATFVNFLQNPFSIIVFLAVLLTLSWQLTLFSAVTSIFILVFVRMIGKKIRGLARRYQVNMGNMNSVLQEKFNGIKIIKSTAFEEVEFNKFKAFTKEFRTLGIRISQLKNMIGPLNETLMIAAIAMVLWFGGLQVFNGMMTANELLLFAFTLYSTMGPIKQLGDANTAIEAGLVSVERLFEVLDAEPEIVNGNRSISTFNEAIRFEDVCFKYNKEDPNAPNILDHVSFEIKKGEMVALVGQSGSGKSTAVDLLMRFYDVDSGRITIDNIDIREFDYKQLRKMIGVVSQEVILFNDTIEQNIAYGVHEEIEHDQIEKAAKLANAHQFIMEKPEQYDTMIGDRGIQLSGGQRQRIAIARAMVKNPELLIFDEATSALDNESEKVVQDAIDHAMENRTALVVAHRLSTIKNADKIIVMERGKVVEAGNHAALLEKNGVYKMLYDIQFTGQAANRQQTT</sequence>
<dbReference type="EnsemblBacteria" id="AAM71463">
    <property type="protein sequence ID" value="AAM71463"/>
    <property type="gene ID" value="CT0215"/>
</dbReference>
<keyword evidence="2 8" id="KW-0812">Transmembrane</keyword>
<dbReference type="SUPFAM" id="SSF52540">
    <property type="entry name" value="P-loop containing nucleoside triphosphate hydrolases"/>
    <property type="match status" value="1"/>
</dbReference>
<dbReference type="GO" id="GO:0005524">
    <property type="term" value="F:ATP binding"/>
    <property type="evidence" value="ECO:0007669"/>
    <property type="project" value="UniProtKB-KW"/>
</dbReference>
<evidence type="ECO:0000256" key="7">
    <source>
        <dbReference type="SAM" id="MobiDB-lite"/>
    </source>
</evidence>
<evidence type="ECO:0000256" key="8">
    <source>
        <dbReference type="SAM" id="Phobius"/>
    </source>
</evidence>
<dbReference type="CDD" id="cd03251">
    <property type="entry name" value="ABCC_MsbA"/>
    <property type="match status" value="1"/>
</dbReference>
<feature type="transmembrane region" description="Helical" evidence="8">
    <location>
        <begin position="283"/>
        <end position="301"/>
    </location>
</feature>
<organism evidence="11 12">
    <name type="scientific">Chlorobaculum tepidum (strain ATCC 49652 / DSM 12025 / NBRC 103806 / TLS)</name>
    <name type="common">Chlorobium tepidum</name>
    <dbReference type="NCBI Taxonomy" id="194439"/>
    <lineage>
        <taxon>Bacteria</taxon>
        <taxon>Pseudomonadati</taxon>
        <taxon>Chlorobiota</taxon>
        <taxon>Chlorobiia</taxon>
        <taxon>Chlorobiales</taxon>
        <taxon>Chlorobiaceae</taxon>
        <taxon>Chlorobaculum</taxon>
    </lineage>
</organism>
<dbReference type="PROSITE" id="PS00211">
    <property type="entry name" value="ABC_TRANSPORTER_1"/>
    <property type="match status" value="1"/>
</dbReference>
<keyword evidence="12" id="KW-1185">Reference proteome</keyword>
<proteinExistence type="predicted"/>
<dbReference type="SUPFAM" id="SSF90123">
    <property type="entry name" value="ABC transporter transmembrane region"/>
    <property type="match status" value="1"/>
</dbReference>
<dbReference type="PANTHER" id="PTHR43394:SF1">
    <property type="entry name" value="ATP-BINDING CASSETTE SUB-FAMILY B MEMBER 10, MITOCHONDRIAL"/>
    <property type="match status" value="1"/>
</dbReference>
<evidence type="ECO:0000259" key="9">
    <source>
        <dbReference type="PROSITE" id="PS50893"/>
    </source>
</evidence>
<keyword evidence="3" id="KW-0547">Nucleotide-binding</keyword>
<dbReference type="PANTHER" id="PTHR43394">
    <property type="entry name" value="ATP-DEPENDENT PERMEASE MDL1, MITOCHONDRIAL"/>
    <property type="match status" value="1"/>
</dbReference>
<gene>
    <name evidence="11" type="ordered locus">CT0215</name>
</gene>
<dbReference type="InterPro" id="IPR039421">
    <property type="entry name" value="Type_1_exporter"/>
</dbReference>
<accession>Q8KFV5</accession>
<evidence type="ECO:0000256" key="6">
    <source>
        <dbReference type="ARBA" id="ARBA00023136"/>
    </source>
</evidence>
<dbReference type="InterPro" id="IPR036640">
    <property type="entry name" value="ABC1_TM_sf"/>
</dbReference>
<feature type="transmembrane region" description="Helical" evidence="8">
    <location>
        <begin position="169"/>
        <end position="187"/>
    </location>
</feature>
<dbReference type="InterPro" id="IPR011527">
    <property type="entry name" value="ABC1_TM_dom"/>
</dbReference>
<dbReference type="GO" id="GO:0016887">
    <property type="term" value="F:ATP hydrolysis activity"/>
    <property type="evidence" value="ECO:0007669"/>
    <property type="project" value="InterPro"/>
</dbReference>
<dbReference type="HOGENOM" id="CLU_000604_84_3_10"/>
<dbReference type="FunFam" id="3.40.50.300:FF:000218">
    <property type="entry name" value="Multidrug ABC transporter ATP-binding protein"/>
    <property type="match status" value="1"/>
</dbReference>